<feature type="transmembrane region" description="Helical" evidence="6">
    <location>
        <begin position="12"/>
        <end position="36"/>
    </location>
</feature>
<dbReference type="Proteomes" id="UP000188324">
    <property type="component" value="Chromosome"/>
</dbReference>
<organism evidence="7 8">
    <name type="scientific">Tessaracoccus flavus</name>
    <dbReference type="NCBI Taxonomy" id="1610493"/>
    <lineage>
        <taxon>Bacteria</taxon>
        <taxon>Bacillati</taxon>
        <taxon>Actinomycetota</taxon>
        <taxon>Actinomycetes</taxon>
        <taxon>Propionibacteriales</taxon>
        <taxon>Propionibacteriaceae</taxon>
        <taxon>Tessaracoccus</taxon>
    </lineage>
</organism>
<dbReference type="PANTHER" id="PTHR43701">
    <property type="entry name" value="MEMBRANE TRANSPORTER PROTEIN MJ0441-RELATED"/>
    <property type="match status" value="1"/>
</dbReference>
<protein>
    <recommendedName>
        <fullName evidence="6">Probable membrane transporter protein</fullName>
    </recommendedName>
</protein>
<reference evidence="7 8" key="1">
    <citation type="journal article" date="2016" name="Int. J. Syst. Evol. Microbiol.">
        <title>Tessaracoccus flavus sp. nov., isolated from the drainage system of a lindane-producing factory.</title>
        <authorList>
            <person name="Kumari R."/>
            <person name="Singh P."/>
            <person name="Schumann P."/>
            <person name="Lal R."/>
        </authorList>
    </citation>
    <scope>NUCLEOTIDE SEQUENCE [LARGE SCALE GENOMIC DNA]</scope>
    <source>
        <strain evidence="7 8">RP1T</strain>
    </source>
</reference>
<feature type="transmembrane region" description="Helical" evidence="6">
    <location>
        <begin position="42"/>
        <end position="61"/>
    </location>
</feature>
<sequence length="252" mass="25173">MAWPWAIPLGLLIGAVLGAIGGGGAILTVPALIYIFGQGAGAATTGALIIVGLTSLVGVIPHQRDGNVRWREGLTFALLGIAGAAAGSIASVRVPDTVLTAAFSVLMLVVAAVMLRRLRGTRPDPQRKGWLAVIATATAVGLLTGFFGVGGGFAIVPALTLVLGFSMPAAVGTSLLVISINAATALGTRLLGGTGGLDWPLLLAFSVTAAAGSLLGARVGKRLGPRVLTISFVVLMIAVGLLMAAGSIPELL</sequence>
<keyword evidence="6" id="KW-1003">Cell membrane</keyword>
<dbReference type="InterPro" id="IPR051598">
    <property type="entry name" value="TSUP/Inactive_protease-like"/>
</dbReference>
<evidence type="ECO:0000256" key="2">
    <source>
        <dbReference type="ARBA" id="ARBA00009142"/>
    </source>
</evidence>
<evidence type="ECO:0000256" key="3">
    <source>
        <dbReference type="ARBA" id="ARBA00022692"/>
    </source>
</evidence>
<keyword evidence="3 6" id="KW-0812">Transmembrane</keyword>
<evidence type="ECO:0000256" key="6">
    <source>
        <dbReference type="RuleBase" id="RU363041"/>
    </source>
</evidence>
<feature type="transmembrane region" description="Helical" evidence="6">
    <location>
        <begin position="196"/>
        <end position="215"/>
    </location>
</feature>
<keyword evidence="5 6" id="KW-0472">Membrane</keyword>
<comment type="subcellular location">
    <subcellularLocation>
        <location evidence="6">Cell membrane</location>
        <topology evidence="6">Multi-pass membrane protein</topology>
    </subcellularLocation>
    <subcellularLocation>
        <location evidence="1">Membrane</location>
        <topology evidence="1">Multi-pass membrane protein</topology>
    </subcellularLocation>
</comment>
<dbReference type="KEGG" id="tfl:RPIT_03100"/>
<dbReference type="RefSeq" id="WP_077340531.1">
    <property type="nucleotide sequence ID" value="NZ_CP019605.1"/>
</dbReference>
<dbReference type="Pfam" id="PF01925">
    <property type="entry name" value="TauE"/>
    <property type="match status" value="1"/>
</dbReference>
<evidence type="ECO:0000256" key="5">
    <source>
        <dbReference type="ARBA" id="ARBA00023136"/>
    </source>
</evidence>
<dbReference type="OrthoDB" id="528320at2"/>
<feature type="transmembrane region" description="Helical" evidence="6">
    <location>
        <begin position="98"/>
        <end position="118"/>
    </location>
</feature>
<comment type="similarity">
    <text evidence="2 6">Belongs to the 4-toluene sulfonate uptake permease (TSUP) (TC 2.A.102) family.</text>
</comment>
<dbReference type="AlphaFoldDB" id="A0A1Q2CCV3"/>
<feature type="transmembrane region" description="Helical" evidence="6">
    <location>
        <begin position="130"/>
        <end position="155"/>
    </location>
</feature>
<name>A0A1Q2CCV3_9ACTN</name>
<evidence type="ECO:0000256" key="4">
    <source>
        <dbReference type="ARBA" id="ARBA00022989"/>
    </source>
</evidence>
<feature type="transmembrane region" description="Helical" evidence="6">
    <location>
        <begin position="227"/>
        <end position="248"/>
    </location>
</feature>
<dbReference type="EMBL" id="CP019605">
    <property type="protein sequence ID" value="AQP43926.1"/>
    <property type="molecule type" value="Genomic_DNA"/>
</dbReference>
<dbReference type="InterPro" id="IPR002781">
    <property type="entry name" value="TM_pro_TauE-like"/>
</dbReference>
<keyword evidence="4 6" id="KW-1133">Transmembrane helix</keyword>
<keyword evidence="8" id="KW-1185">Reference proteome</keyword>
<dbReference type="STRING" id="1610493.RPIT_03100"/>
<evidence type="ECO:0000256" key="1">
    <source>
        <dbReference type="ARBA" id="ARBA00004141"/>
    </source>
</evidence>
<dbReference type="GO" id="GO:0005886">
    <property type="term" value="C:plasma membrane"/>
    <property type="evidence" value="ECO:0007669"/>
    <property type="project" value="UniProtKB-SubCell"/>
</dbReference>
<evidence type="ECO:0000313" key="8">
    <source>
        <dbReference type="Proteomes" id="UP000188324"/>
    </source>
</evidence>
<accession>A0A1Q2CCV3</accession>
<evidence type="ECO:0000313" key="7">
    <source>
        <dbReference type="EMBL" id="AQP43926.1"/>
    </source>
</evidence>
<feature type="transmembrane region" description="Helical" evidence="6">
    <location>
        <begin position="73"/>
        <end position="92"/>
    </location>
</feature>
<feature type="transmembrane region" description="Helical" evidence="6">
    <location>
        <begin position="161"/>
        <end position="184"/>
    </location>
</feature>
<proteinExistence type="inferred from homology"/>
<dbReference type="PANTHER" id="PTHR43701:SF2">
    <property type="entry name" value="MEMBRANE TRANSPORTER PROTEIN YJNA-RELATED"/>
    <property type="match status" value="1"/>
</dbReference>
<gene>
    <name evidence="7" type="ORF">RPIT_03100</name>
</gene>